<dbReference type="GO" id="GO:0004222">
    <property type="term" value="F:metalloendopeptidase activity"/>
    <property type="evidence" value="ECO:0007669"/>
    <property type="project" value="InterPro"/>
</dbReference>
<feature type="binding site" evidence="8">
    <location>
        <position position="265"/>
    </location>
    <ligand>
        <name>Zn(2+)</name>
        <dbReference type="ChEBI" id="CHEBI:29105"/>
        <label>2</label>
        <note>catalytic</note>
    </ligand>
</feature>
<feature type="binding site" evidence="8">
    <location>
        <position position="234"/>
    </location>
    <ligand>
        <name>Ca(2+)</name>
        <dbReference type="ChEBI" id="CHEBI:29108"/>
        <label>3</label>
    </ligand>
</feature>
<dbReference type="GO" id="GO:0006508">
    <property type="term" value="P:proteolysis"/>
    <property type="evidence" value="ECO:0007669"/>
    <property type="project" value="UniProtKB-KW"/>
</dbReference>
<protein>
    <recommendedName>
        <fullName evidence="10">Peptidase metallopeptidase domain-containing protein</fullName>
    </recommendedName>
</protein>
<dbReference type="InterPro" id="IPR006026">
    <property type="entry name" value="Peptidase_Metallo"/>
</dbReference>
<evidence type="ECO:0000256" key="8">
    <source>
        <dbReference type="PIRSR" id="PIRSR621190-2"/>
    </source>
</evidence>
<feature type="binding site" evidence="8">
    <location>
        <position position="273"/>
    </location>
    <ligand>
        <name>Zn(2+)</name>
        <dbReference type="ChEBI" id="CHEBI:29105"/>
        <label>2</label>
        <note>catalytic</note>
    </ligand>
</feature>
<dbReference type="Pfam" id="PF00413">
    <property type="entry name" value="Peptidase_M10"/>
    <property type="match status" value="1"/>
</dbReference>
<organism evidence="11 12">
    <name type="scientific">Linum tenue</name>
    <dbReference type="NCBI Taxonomy" id="586396"/>
    <lineage>
        <taxon>Eukaryota</taxon>
        <taxon>Viridiplantae</taxon>
        <taxon>Streptophyta</taxon>
        <taxon>Embryophyta</taxon>
        <taxon>Tracheophyta</taxon>
        <taxon>Spermatophyta</taxon>
        <taxon>Magnoliopsida</taxon>
        <taxon>eudicotyledons</taxon>
        <taxon>Gunneridae</taxon>
        <taxon>Pentapetalae</taxon>
        <taxon>rosids</taxon>
        <taxon>fabids</taxon>
        <taxon>Malpighiales</taxon>
        <taxon>Linaceae</taxon>
        <taxon>Linum</taxon>
    </lineage>
</organism>
<evidence type="ECO:0000256" key="4">
    <source>
        <dbReference type="ARBA" id="ARBA00022801"/>
    </source>
</evidence>
<sequence>MDVPIMTTLSLILLVTVMDPTGLVLSMPSSGNNPAGRSIEGLRHIKHYLERFGYLSHTNSRHNNTTNVDDHDHNHDEDVFDDILVSAIKKFQLNYGLPVTGEPDIRTTNQMSKPRCGVPDNDAHNNFTANGYHTDYKLMPGRMRWHKTKLRYKFLSSSLFPEVNYRGAVYRALRTWGRATEFRFKKQGSASAAELKIGFFSGKHGDGIPFDGPGKVLGHTFSPPVGITHFDADEPWTCSGRPGPERLDLESVALHELGHALGLDHSSDERAVMYPYFSYGLTKRKLYRDDIEGIRTLYGLP</sequence>
<feature type="binding site" evidence="8">
    <location>
        <position position="204"/>
    </location>
    <ligand>
        <name>Zn(2+)</name>
        <dbReference type="ChEBI" id="CHEBI:29105"/>
        <label>1</label>
    </ligand>
</feature>
<dbReference type="Gene3D" id="3.40.390.10">
    <property type="entry name" value="Collagenase (Catalytic Domain)"/>
    <property type="match status" value="1"/>
</dbReference>
<gene>
    <name evidence="11" type="ORF">LITE_LOCUS14896</name>
</gene>
<feature type="binding site" evidence="8">
    <location>
        <position position="255"/>
    </location>
    <ligand>
        <name>Zn(2+)</name>
        <dbReference type="ChEBI" id="CHEBI:29105"/>
        <label>2</label>
        <note>catalytic</note>
    </ligand>
</feature>
<evidence type="ECO:0000313" key="12">
    <source>
        <dbReference type="Proteomes" id="UP001154282"/>
    </source>
</evidence>
<dbReference type="GO" id="GO:0030198">
    <property type="term" value="P:extracellular matrix organization"/>
    <property type="evidence" value="ECO:0007669"/>
    <property type="project" value="TreeGrafter"/>
</dbReference>
<comment type="similarity">
    <text evidence="1">Belongs to the peptidase M10A family. Matrix metalloproteinases (MMPs) subfamily.</text>
</comment>
<comment type="cofactor">
    <cofactor evidence="8">
        <name>Ca(2+)</name>
        <dbReference type="ChEBI" id="CHEBI:29108"/>
    </cofactor>
    <text evidence="8">Can bind about 5 Ca(2+) ions per subunit.</text>
</comment>
<feature type="binding site" evidence="8">
    <location>
        <position position="206"/>
    </location>
    <ligand>
        <name>Zn(2+)</name>
        <dbReference type="ChEBI" id="CHEBI:29105"/>
        <label>1</label>
    </ligand>
</feature>
<evidence type="ECO:0000256" key="9">
    <source>
        <dbReference type="SAM" id="SignalP"/>
    </source>
</evidence>
<dbReference type="PANTHER" id="PTHR10201:SF213">
    <property type="entry name" value="METALLOENDOPROTEINASE 2-MMP-LIKE"/>
    <property type="match status" value="1"/>
</dbReference>
<dbReference type="Pfam" id="PF01471">
    <property type="entry name" value="PG_binding_1"/>
    <property type="match status" value="1"/>
</dbReference>
<dbReference type="GO" id="GO:0031012">
    <property type="term" value="C:extracellular matrix"/>
    <property type="evidence" value="ECO:0007669"/>
    <property type="project" value="InterPro"/>
</dbReference>
<comment type="cofactor">
    <cofactor evidence="8">
        <name>Zn(2+)</name>
        <dbReference type="ChEBI" id="CHEBI:29105"/>
    </cofactor>
    <text evidence="8">Binds 2 Zn(2+) ions per subunit.</text>
</comment>
<dbReference type="SMART" id="SM00235">
    <property type="entry name" value="ZnMc"/>
    <property type="match status" value="1"/>
</dbReference>
<dbReference type="InterPro" id="IPR024079">
    <property type="entry name" value="MetalloPept_cat_dom_sf"/>
</dbReference>
<keyword evidence="9" id="KW-0732">Signal</keyword>
<dbReference type="AlphaFoldDB" id="A0AAV0JLG7"/>
<feature type="signal peptide" evidence="9">
    <location>
        <begin position="1"/>
        <end position="26"/>
    </location>
</feature>
<evidence type="ECO:0000256" key="1">
    <source>
        <dbReference type="ARBA" id="ARBA00009614"/>
    </source>
</evidence>
<keyword evidence="3 8" id="KW-0479">Metal-binding</keyword>
<proteinExistence type="inferred from homology"/>
<evidence type="ECO:0000259" key="10">
    <source>
        <dbReference type="SMART" id="SM00235"/>
    </source>
</evidence>
<evidence type="ECO:0000256" key="7">
    <source>
        <dbReference type="PIRSR" id="PIRSR621190-1"/>
    </source>
</evidence>
<feature type="binding site" evidence="8">
    <location>
        <position position="212"/>
    </location>
    <ligand>
        <name>Ca(2+)</name>
        <dbReference type="ChEBI" id="CHEBI:29108"/>
        <label>3</label>
    </ligand>
</feature>
<dbReference type="CDD" id="cd04278">
    <property type="entry name" value="ZnMc_MMP"/>
    <property type="match status" value="1"/>
</dbReference>
<evidence type="ECO:0000256" key="5">
    <source>
        <dbReference type="ARBA" id="ARBA00022833"/>
    </source>
</evidence>
<dbReference type="InterPro" id="IPR033739">
    <property type="entry name" value="M10A_MMP"/>
</dbReference>
<name>A0AAV0JLG7_9ROSI</name>
<feature type="chain" id="PRO_5043482773" description="Peptidase metallopeptidase domain-containing protein" evidence="9">
    <location>
        <begin position="27"/>
        <end position="301"/>
    </location>
</feature>
<feature type="binding site" evidence="8">
    <location>
        <position position="211"/>
    </location>
    <ligand>
        <name>Ca(2+)</name>
        <dbReference type="ChEBI" id="CHEBI:29108"/>
        <label>3</label>
    </ligand>
</feature>
<keyword evidence="12" id="KW-1185">Reference proteome</keyword>
<evidence type="ECO:0000256" key="2">
    <source>
        <dbReference type="ARBA" id="ARBA00022670"/>
    </source>
</evidence>
<feature type="active site" evidence="7">
    <location>
        <position position="256"/>
    </location>
</feature>
<feature type="binding site" evidence="8">
    <location>
        <position position="229"/>
    </location>
    <ligand>
        <name>Zn(2+)</name>
        <dbReference type="ChEBI" id="CHEBI:29105"/>
        <label>1</label>
    </ligand>
</feature>
<feature type="binding site" evidence="8">
    <location>
        <position position="259"/>
    </location>
    <ligand>
        <name>Zn(2+)</name>
        <dbReference type="ChEBI" id="CHEBI:29105"/>
        <label>2</label>
        <note>catalytic</note>
    </ligand>
</feature>
<accession>A0AAV0JLG7</accession>
<comment type="caution">
    <text evidence="11">The sequence shown here is derived from an EMBL/GenBank/DDBJ whole genome shotgun (WGS) entry which is preliminary data.</text>
</comment>
<dbReference type="InterPro" id="IPR002477">
    <property type="entry name" value="Peptidoglycan-bd-like"/>
</dbReference>
<evidence type="ECO:0000313" key="11">
    <source>
        <dbReference type="EMBL" id="CAI0410784.1"/>
    </source>
</evidence>
<dbReference type="SUPFAM" id="SSF47090">
    <property type="entry name" value="PGBD-like"/>
    <property type="match status" value="1"/>
</dbReference>
<dbReference type="InterPro" id="IPR021190">
    <property type="entry name" value="Pept_M10A"/>
</dbReference>
<keyword evidence="2" id="KW-0645">Protease</keyword>
<dbReference type="SUPFAM" id="SSF55486">
    <property type="entry name" value="Metalloproteases ('zincins'), catalytic domain"/>
    <property type="match status" value="1"/>
</dbReference>
<keyword evidence="4" id="KW-0378">Hydrolase</keyword>
<feature type="binding site" evidence="8">
    <location>
        <position position="234"/>
    </location>
    <ligand>
        <name>Ca(2+)</name>
        <dbReference type="ChEBI" id="CHEBI:29108"/>
        <label>1</label>
    </ligand>
</feature>
<dbReference type="Proteomes" id="UP001154282">
    <property type="component" value="Unassembled WGS sequence"/>
</dbReference>
<dbReference type="GO" id="GO:0008270">
    <property type="term" value="F:zinc ion binding"/>
    <property type="evidence" value="ECO:0007669"/>
    <property type="project" value="InterPro"/>
</dbReference>
<dbReference type="EMBL" id="CAMGYJ010000005">
    <property type="protein sequence ID" value="CAI0410784.1"/>
    <property type="molecule type" value="Genomic_DNA"/>
</dbReference>
<dbReference type="PANTHER" id="PTHR10201">
    <property type="entry name" value="MATRIX METALLOPROTEINASE"/>
    <property type="match status" value="1"/>
</dbReference>
<keyword evidence="8" id="KW-0106">Calcium</keyword>
<dbReference type="InterPro" id="IPR036365">
    <property type="entry name" value="PGBD-like_sf"/>
</dbReference>
<dbReference type="InterPro" id="IPR001818">
    <property type="entry name" value="Pept_M10_metallopeptidase"/>
</dbReference>
<evidence type="ECO:0000256" key="3">
    <source>
        <dbReference type="ARBA" id="ARBA00022723"/>
    </source>
</evidence>
<keyword evidence="6" id="KW-0482">Metalloprotease</keyword>
<feature type="binding site" evidence="8">
    <location>
        <position position="219"/>
    </location>
    <ligand>
        <name>Zn(2+)</name>
        <dbReference type="ChEBI" id="CHEBI:29105"/>
        <label>1</label>
    </ligand>
</feature>
<reference evidence="11" key="1">
    <citation type="submission" date="2022-08" db="EMBL/GenBank/DDBJ databases">
        <authorList>
            <person name="Gutierrez-Valencia J."/>
        </authorList>
    </citation>
    <scope>NUCLEOTIDE SEQUENCE</scope>
</reference>
<feature type="binding site" evidence="8">
    <location>
        <position position="231"/>
    </location>
    <ligand>
        <name>Ca(2+)</name>
        <dbReference type="ChEBI" id="CHEBI:29108"/>
        <label>3</label>
    </ligand>
</feature>
<dbReference type="GO" id="GO:0030574">
    <property type="term" value="P:collagen catabolic process"/>
    <property type="evidence" value="ECO:0007669"/>
    <property type="project" value="TreeGrafter"/>
</dbReference>
<keyword evidence="5 8" id="KW-0862">Zinc</keyword>
<dbReference type="PRINTS" id="PR00138">
    <property type="entry name" value="MATRIXIN"/>
</dbReference>
<feature type="domain" description="Peptidase metallopeptidase" evidence="10">
    <location>
        <begin position="141"/>
        <end position="300"/>
    </location>
</feature>
<evidence type="ECO:0000256" key="6">
    <source>
        <dbReference type="ARBA" id="ARBA00023049"/>
    </source>
</evidence>
<feature type="binding site" description="in inhibited form" evidence="8">
    <location>
        <position position="116"/>
    </location>
    <ligand>
        <name>Zn(2+)</name>
        <dbReference type="ChEBI" id="CHEBI:29105"/>
        <label>2</label>
        <note>catalytic</note>
    </ligand>
</feature>